<dbReference type="Gene3D" id="3.40.366.10">
    <property type="entry name" value="Malonyl-Coenzyme A Acyl Carrier Protein, domain 2"/>
    <property type="match status" value="1"/>
</dbReference>
<dbReference type="InterPro" id="IPR014043">
    <property type="entry name" value="Acyl_transferase_dom"/>
</dbReference>
<dbReference type="InterPro" id="IPR050858">
    <property type="entry name" value="Mal-CoA-ACP_Trans/PKS_FabD"/>
</dbReference>
<dbReference type="GO" id="GO:0004314">
    <property type="term" value="F:[acyl-carrier-protein] S-malonyltransferase activity"/>
    <property type="evidence" value="ECO:0007669"/>
    <property type="project" value="UniProtKB-EC"/>
</dbReference>
<dbReference type="InterPro" id="IPR016035">
    <property type="entry name" value="Acyl_Trfase/lysoPLipase"/>
</dbReference>
<dbReference type="Gene3D" id="3.30.70.250">
    <property type="entry name" value="Malonyl-CoA ACP transacylase, ACP-binding"/>
    <property type="match status" value="1"/>
</dbReference>
<evidence type="ECO:0000256" key="3">
    <source>
        <dbReference type="ARBA" id="ARBA00022679"/>
    </source>
</evidence>
<dbReference type="InterPro" id="IPR016036">
    <property type="entry name" value="Malonyl_transacylase_ACP-bd"/>
</dbReference>
<dbReference type="EMBL" id="UINC01030105">
    <property type="protein sequence ID" value="SVB13951.1"/>
    <property type="molecule type" value="Genomic_DNA"/>
</dbReference>
<evidence type="ECO:0000256" key="1">
    <source>
        <dbReference type="ARBA" id="ARBA00008217"/>
    </source>
</evidence>
<dbReference type="PIRSF" id="PIRSF000446">
    <property type="entry name" value="Mct"/>
    <property type="match status" value="1"/>
</dbReference>
<dbReference type="PANTHER" id="PTHR42681:SF1">
    <property type="entry name" value="MALONYL-COA-ACYL CARRIER PROTEIN TRANSACYLASE, MITOCHONDRIAL"/>
    <property type="match status" value="1"/>
</dbReference>
<dbReference type="SUPFAM" id="SSF55048">
    <property type="entry name" value="Probable ACP-binding domain of malonyl-CoA ACP transacylase"/>
    <property type="match status" value="1"/>
</dbReference>
<proteinExistence type="inferred from homology"/>
<dbReference type="SMART" id="SM00827">
    <property type="entry name" value="PKS_AT"/>
    <property type="match status" value="1"/>
</dbReference>
<name>A0A382BK80_9ZZZZ</name>
<accession>A0A382BK80</accession>
<dbReference type="InterPro" id="IPR001227">
    <property type="entry name" value="Ac_transferase_dom_sf"/>
</dbReference>
<reference evidence="7" key="1">
    <citation type="submission" date="2018-05" db="EMBL/GenBank/DDBJ databases">
        <authorList>
            <person name="Lanie J.A."/>
            <person name="Ng W.-L."/>
            <person name="Kazmierczak K.M."/>
            <person name="Andrzejewski T.M."/>
            <person name="Davidsen T.M."/>
            <person name="Wayne K.J."/>
            <person name="Tettelin H."/>
            <person name="Glass J.I."/>
            <person name="Rusch D."/>
            <person name="Podicherti R."/>
            <person name="Tsui H.-C.T."/>
            <person name="Winkler M.E."/>
        </authorList>
    </citation>
    <scope>NUCLEOTIDE SEQUENCE</scope>
</reference>
<evidence type="ECO:0000259" key="6">
    <source>
        <dbReference type="SMART" id="SM00827"/>
    </source>
</evidence>
<evidence type="ECO:0000256" key="5">
    <source>
        <dbReference type="ARBA" id="ARBA00048462"/>
    </source>
</evidence>
<dbReference type="PANTHER" id="PTHR42681">
    <property type="entry name" value="MALONYL-COA-ACYL CARRIER PROTEIN TRANSACYLASE, MITOCHONDRIAL"/>
    <property type="match status" value="1"/>
</dbReference>
<sequence length="313" mass="33303">MTRAFIFPGQGTQVVGMGKEITKAFPAAKHVFEEVDEALKQKLSKVIFEGPEKELLLTENAQPAVMAVSMALIRILQSEASFNIVKDCKFVAGHSLGEYSALAAVQAIELQDTARVLKARGRAMQDAVPQGVGAMAALIGIDLDLAKEIASEAAKGEVCVAANDNAPGQIVLSGHVGAVQRAVEIGKKKGAKRSILLAVSAPFHCSLMAPAADIMAGVLGGVQLNVPMIPIVANVTATPEVEPLEIRRLLVEQVTSPVRWRESIMKMKQLGVDTFVEVGVGKVLTGMVKRIDRELKGLSIQSADDIDEFLNST</sequence>
<keyword evidence="3" id="KW-0808">Transferase</keyword>
<dbReference type="FunFam" id="3.30.70.250:FF:000001">
    <property type="entry name" value="Malonyl CoA-acyl carrier protein transacylase"/>
    <property type="match status" value="1"/>
</dbReference>
<gene>
    <name evidence="7" type="ORF">METZ01_LOCUS166805</name>
</gene>
<dbReference type="GO" id="GO:0006633">
    <property type="term" value="P:fatty acid biosynthetic process"/>
    <property type="evidence" value="ECO:0007669"/>
    <property type="project" value="TreeGrafter"/>
</dbReference>
<dbReference type="EC" id="2.3.1.39" evidence="2"/>
<evidence type="ECO:0000313" key="7">
    <source>
        <dbReference type="EMBL" id="SVB13951.1"/>
    </source>
</evidence>
<comment type="similarity">
    <text evidence="1">Belongs to the FabD family.</text>
</comment>
<evidence type="ECO:0000256" key="2">
    <source>
        <dbReference type="ARBA" id="ARBA00013258"/>
    </source>
</evidence>
<feature type="domain" description="Malonyl-CoA:ACP transacylase (MAT)" evidence="6">
    <location>
        <begin position="6"/>
        <end position="305"/>
    </location>
</feature>
<keyword evidence="4" id="KW-0012">Acyltransferase</keyword>
<dbReference type="NCBIfam" id="TIGR00128">
    <property type="entry name" value="fabD"/>
    <property type="match status" value="1"/>
</dbReference>
<dbReference type="SUPFAM" id="SSF52151">
    <property type="entry name" value="FabD/lysophospholipase-like"/>
    <property type="match status" value="1"/>
</dbReference>
<protein>
    <recommendedName>
        <fullName evidence="2">[acyl-carrier-protein] S-malonyltransferase</fullName>
        <ecNumber evidence="2">2.3.1.39</ecNumber>
    </recommendedName>
</protein>
<dbReference type="Pfam" id="PF00698">
    <property type="entry name" value="Acyl_transf_1"/>
    <property type="match status" value="1"/>
</dbReference>
<dbReference type="InterPro" id="IPR004410">
    <property type="entry name" value="Malonyl_CoA-ACP_transAc_FabD"/>
</dbReference>
<comment type="catalytic activity">
    <reaction evidence="5">
        <text>holo-[ACP] + malonyl-CoA = malonyl-[ACP] + CoA</text>
        <dbReference type="Rhea" id="RHEA:41792"/>
        <dbReference type="Rhea" id="RHEA-COMP:9623"/>
        <dbReference type="Rhea" id="RHEA-COMP:9685"/>
        <dbReference type="ChEBI" id="CHEBI:57287"/>
        <dbReference type="ChEBI" id="CHEBI:57384"/>
        <dbReference type="ChEBI" id="CHEBI:64479"/>
        <dbReference type="ChEBI" id="CHEBI:78449"/>
        <dbReference type="EC" id="2.3.1.39"/>
    </reaction>
</comment>
<organism evidence="7">
    <name type="scientific">marine metagenome</name>
    <dbReference type="NCBI Taxonomy" id="408172"/>
    <lineage>
        <taxon>unclassified sequences</taxon>
        <taxon>metagenomes</taxon>
        <taxon>ecological metagenomes</taxon>
    </lineage>
</organism>
<dbReference type="InterPro" id="IPR024925">
    <property type="entry name" value="Malonyl_CoA-ACP_transAc"/>
</dbReference>
<dbReference type="AlphaFoldDB" id="A0A382BK80"/>
<dbReference type="GO" id="GO:0005829">
    <property type="term" value="C:cytosol"/>
    <property type="evidence" value="ECO:0007669"/>
    <property type="project" value="TreeGrafter"/>
</dbReference>
<evidence type="ECO:0000256" key="4">
    <source>
        <dbReference type="ARBA" id="ARBA00023315"/>
    </source>
</evidence>